<sequence length="92" mass="10993">MEPKVRMWIDARQEKFQPGRHQEVTYIIPNLETPVIRETVYYTLAALVKEIQLPREGQVDMMKIIYDPERITPSFIDYLLQQKGVEFRRLSP</sequence>
<evidence type="ECO:0000313" key="1">
    <source>
        <dbReference type="EMBL" id="KYH33131.1"/>
    </source>
</evidence>
<dbReference type="Proteomes" id="UP000075670">
    <property type="component" value="Unassembled WGS sequence"/>
</dbReference>
<reference evidence="1 2" key="1">
    <citation type="submission" date="2016-02" db="EMBL/GenBank/DDBJ databases">
        <title>Genome sequence of Moorella mulderi DSM 14980.</title>
        <authorList>
            <person name="Poehlein A."/>
            <person name="Daniel R."/>
        </authorList>
    </citation>
    <scope>NUCLEOTIDE SEQUENCE [LARGE SCALE GENOMIC DNA]</scope>
    <source>
        <strain evidence="1 2">DSM 14980</strain>
    </source>
</reference>
<gene>
    <name evidence="1" type="ORF">MOMUL_09100</name>
</gene>
<evidence type="ECO:0000313" key="2">
    <source>
        <dbReference type="Proteomes" id="UP000075670"/>
    </source>
</evidence>
<accession>A0A151AZQ9</accession>
<protein>
    <submittedName>
        <fullName evidence="1">Uncharacterized protein</fullName>
    </submittedName>
</protein>
<keyword evidence="2" id="KW-1185">Reference proteome</keyword>
<dbReference type="AlphaFoldDB" id="A0A151AZQ9"/>
<organism evidence="1 2">
    <name type="scientific">Moorella mulderi DSM 14980</name>
    <dbReference type="NCBI Taxonomy" id="1122241"/>
    <lineage>
        <taxon>Bacteria</taxon>
        <taxon>Bacillati</taxon>
        <taxon>Bacillota</taxon>
        <taxon>Clostridia</taxon>
        <taxon>Neomoorellales</taxon>
        <taxon>Neomoorellaceae</taxon>
        <taxon>Neomoorella</taxon>
    </lineage>
</organism>
<dbReference type="EMBL" id="LTBC01000002">
    <property type="protein sequence ID" value="KYH33131.1"/>
    <property type="molecule type" value="Genomic_DNA"/>
</dbReference>
<comment type="caution">
    <text evidence="1">The sequence shown here is derived from an EMBL/GenBank/DDBJ whole genome shotgun (WGS) entry which is preliminary data.</text>
</comment>
<dbReference type="PATRIC" id="fig|1122241.3.peg.959"/>
<dbReference type="RefSeq" id="WP_062282074.1">
    <property type="nucleotide sequence ID" value="NZ_LTBC01000002.1"/>
</dbReference>
<name>A0A151AZQ9_9FIRM</name>
<proteinExistence type="predicted"/>
<dbReference type="OrthoDB" id="1954949at2"/>